<dbReference type="EMBL" id="VDMD01000035">
    <property type="protein sequence ID" value="TRM58503.1"/>
    <property type="molecule type" value="Genomic_DNA"/>
</dbReference>
<evidence type="ECO:0000313" key="2">
    <source>
        <dbReference type="Proteomes" id="UP000320762"/>
    </source>
</evidence>
<protein>
    <submittedName>
        <fullName evidence="1">Uncharacterized protein</fullName>
    </submittedName>
</protein>
<accession>A0A550C145</accession>
<dbReference type="AlphaFoldDB" id="A0A550C145"/>
<dbReference type="Proteomes" id="UP000320762">
    <property type="component" value="Unassembled WGS sequence"/>
</dbReference>
<gene>
    <name evidence="1" type="ORF">BD626DRAFT_511289</name>
</gene>
<proteinExistence type="predicted"/>
<organism evidence="1 2">
    <name type="scientific">Schizophyllum amplum</name>
    <dbReference type="NCBI Taxonomy" id="97359"/>
    <lineage>
        <taxon>Eukaryota</taxon>
        <taxon>Fungi</taxon>
        <taxon>Dikarya</taxon>
        <taxon>Basidiomycota</taxon>
        <taxon>Agaricomycotina</taxon>
        <taxon>Agaricomycetes</taxon>
        <taxon>Agaricomycetidae</taxon>
        <taxon>Agaricales</taxon>
        <taxon>Schizophyllaceae</taxon>
        <taxon>Schizophyllum</taxon>
    </lineage>
</organism>
<comment type="caution">
    <text evidence="1">The sequence shown here is derived from an EMBL/GenBank/DDBJ whole genome shotgun (WGS) entry which is preliminary data.</text>
</comment>
<name>A0A550C145_9AGAR</name>
<keyword evidence="2" id="KW-1185">Reference proteome</keyword>
<evidence type="ECO:0000313" key="1">
    <source>
        <dbReference type="EMBL" id="TRM58503.1"/>
    </source>
</evidence>
<reference evidence="1 2" key="1">
    <citation type="journal article" date="2019" name="New Phytol.">
        <title>Comparative genomics reveals unique wood-decay strategies and fruiting body development in the Schizophyllaceae.</title>
        <authorList>
            <person name="Almasi E."/>
            <person name="Sahu N."/>
            <person name="Krizsan K."/>
            <person name="Balint B."/>
            <person name="Kovacs G.M."/>
            <person name="Kiss B."/>
            <person name="Cseklye J."/>
            <person name="Drula E."/>
            <person name="Henrissat B."/>
            <person name="Nagy I."/>
            <person name="Chovatia M."/>
            <person name="Adam C."/>
            <person name="LaButti K."/>
            <person name="Lipzen A."/>
            <person name="Riley R."/>
            <person name="Grigoriev I.V."/>
            <person name="Nagy L.G."/>
        </authorList>
    </citation>
    <scope>NUCLEOTIDE SEQUENCE [LARGE SCALE GENOMIC DNA]</scope>
    <source>
        <strain evidence="1 2">NL-1724</strain>
    </source>
</reference>
<sequence length="152" mass="16465">MGPSGDPRIFGFRNRATRSGNRMSKCGCAYGRQTCGKRDHGEPISLSVNTLAAELTRGHCSLSATMSPSPTNRVTYIDVRGPTARSFLSLVTYLAQLFGVRDFILLVGVPARMCKPAPAQPSRECAVPVARTCSPVTILTRILTAHRLLTRC</sequence>